<comment type="caution">
    <text evidence="2">The sequence shown here is derived from an EMBL/GenBank/DDBJ whole genome shotgun (WGS) entry which is preliminary data.</text>
</comment>
<dbReference type="OrthoDB" id="392553at2759"/>
<evidence type="ECO:0000256" key="1">
    <source>
        <dbReference type="SAM" id="MobiDB-lite"/>
    </source>
</evidence>
<dbReference type="GeneID" id="39745647"/>
<reference evidence="3" key="1">
    <citation type="submission" date="2017-04" db="EMBL/GenBank/DDBJ databases">
        <title>Plasmodium gonderi genome.</title>
        <authorList>
            <person name="Arisue N."/>
            <person name="Honma H."/>
            <person name="Kawai S."/>
            <person name="Tougan T."/>
            <person name="Tanabe K."/>
            <person name="Horii T."/>
        </authorList>
    </citation>
    <scope>NUCLEOTIDE SEQUENCE [LARGE SCALE GENOMIC DNA]</scope>
    <source>
        <strain evidence="3">ATCC 30045</strain>
    </source>
</reference>
<dbReference type="OMA" id="NMYACIL"/>
<name>A0A1Y1J8W2_PLAGO</name>
<protein>
    <submittedName>
        <fullName evidence="2">Uncharacterized protein</fullName>
    </submittedName>
</protein>
<feature type="region of interest" description="Disordered" evidence="1">
    <location>
        <begin position="482"/>
        <end position="527"/>
    </location>
</feature>
<dbReference type="AlphaFoldDB" id="A0A1Y1J8W2"/>
<accession>A0A1Y1J8W2</accession>
<proteinExistence type="predicted"/>
<organism evidence="2 3">
    <name type="scientific">Plasmodium gonderi</name>
    <dbReference type="NCBI Taxonomy" id="77519"/>
    <lineage>
        <taxon>Eukaryota</taxon>
        <taxon>Sar</taxon>
        <taxon>Alveolata</taxon>
        <taxon>Apicomplexa</taxon>
        <taxon>Aconoidasida</taxon>
        <taxon>Haemosporida</taxon>
        <taxon>Plasmodiidae</taxon>
        <taxon>Plasmodium</taxon>
        <taxon>Plasmodium (Plasmodium)</taxon>
    </lineage>
</organism>
<dbReference type="EMBL" id="BDQF01000001">
    <property type="protein sequence ID" value="GAW78949.1"/>
    <property type="molecule type" value="Genomic_DNA"/>
</dbReference>
<feature type="compositionally biased region" description="Polar residues" evidence="1">
    <location>
        <begin position="55"/>
        <end position="65"/>
    </location>
</feature>
<dbReference type="Proteomes" id="UP000195521">
    <property type="component" value="Unassembled WGS sequence"/>
</dbReference>
<evidence type="ECO:0000313" key="2">
    <source>
        <dbReference type="EMBL" id="GAW78949.1"/>
    </source>
</evidence>
<evidence type="ECO:0000313" key="3">
    <source>
        <dbReference type="Proteomes" id="UP000195521"/>
    </source>
</evidence>
<gene>
    <name evidence="2" type="ORF">PGO_010970</name>
</gene>
<sequence>MAILNKRILAHFLKSKELQSIRNGKRRFVQLKKNNIYLDKKGPSECSKSLKPGGSENNESYTIRTSNDRSYDGNVRIDHLSNHTSNSYKNDKLSGENKAGRMSEAMPYQRQKEQDGIWMMEEKEEGEIERRKENIKMNDFHYFNIYLLKGNDFVMFVSRYNFYENKNMYACILIHLNTIYSTLTVKDIIKILEKIYEQNKTSFSHHFIKGNKILNLYTHLCNNLNKFNTSDIITLLKCCSYTTNEYPVKCLKLLKKIILSKPLSCFTNKQIHDICSCLIKIKNDFHSKKLSYDDTLHLKMQNHLRCTILNMGMHHFFENLPLYISLTKPYPYEGSTRLASKFVGHVELASCDNDVKLASCANQNNSVNHDSRRMKNTCELILLNKMNELSGNSVLAAVSIIKWMDLKNPSLFMHICETFFQNMSCLDTKYVVRLWRKCHSLKLQKKVKKDYSPREDRSGGMVNFHPDETNKRTRNMFIATHQHRDGDNNDDLSSGTMDERRTDDNNNVDLNIRGNAETAQTEEEEEEEGSNVLLNFINNRVYQMSLAQLNRVTYGIYSFLENMKQYSHLSNLKNNMNLLFSMSVQHVTNYLDREIFHHNSGNKSNWNNNIDSTTSNKEGSLFLDRSYIYGGDHTSLQSDLQKVGRNAYDINMNTDYIYISSSGVYVNKGRKKFFHMDGEEVLSENDSVHLSNKRGFNEELSSSESLADQTKVTHICDILLNISYLNISKNHRKIKHVYEYMNKLIRQEKILMDVNNLLNVLMCISNLYFKTSDNYVFHLYRYILHMLEKKKWEFNTNNFNKLSIAIAPLLHEQNNLISNYSDFLLFFIKNEVIPLRSCVFTLQNIMKNISFKLNESLIMLKLAIISRIDSFLQDVFEYTSHGLSSAEIGKADSSYKSNTGDHPDDDFKSYLLLHSINESTMTCIIISLSMILQNSKYGSKIKDEATTLICSIVRHISNNSLEKIPKKYIHAELLEALSNEEGRIKKFFFKTDV</sequence>
<keyword evidence="3" id="KW-1185">Reference proteome</keyword>
<feature type="compositionally biased region" description="Basic and acidic residues" evidence="1">
    <location>
        <begin position="66"/>
        <end position="81"/>
    </location>
</feature>
<feature type="region of interest" description="Disordered" evidence="1">
    <location>
        <begin position="41"/>
        <end position="106"/>
    </location>
</feature>
<feature type="compositionally biased region" description="Basic and acidic residues" evidence="1">
    <location>
        <begin position="89"/>
        <end position="101"/>
    </location>
</feature>
<dbReference type="RefSeq" id="XP_028541538.1">
    <property type="nucleotide sequence ID" value="XM_028685737.1"/>
</dbReference>